<evidence type="ECO:0000256" key="2">
    <source>
        <dbReference type="ARBA" id="ARBA00023027"/>
    </source>
</evidence>
<evidence type="ECO:0000256" key="1">
    <source>
        <dbReference type="ARBA" id="ARBA00023002"/>
    </source>
</evidence>
<reference evidence="4 5" key="1">
    <citation type="journal article" date="2013" name="Syst. Appl. Microbiol.">
        <title>Phylogenetic position and virulence apparatus of the pear flower necrosis pathogen Erwinia piriflorinigrans CFBP 5888T as assessed by comparative genomics.</title>
        <authorList>
            <person name="Smits T.H."/>
            <person name="Rezzonico F."/>
            <person name="Lopez M.M."/>
            <person name="Blom J."/>
            <person name="Goesmann A."/>
            <person name="Frey J.E."/>
            <person name="Duffy B."/>
        </authorList>
    </citation>
    <scope>NUCLEOTIDE SEQUENCE [LARGE SCALE GENOMIC DNA]</scope>
    <source>
        <strain evidence="5">CFBP5888</strain>
    </source>
</reference>
<dbReference type="PANTHER" id="PTHR43333">
    <property type="entry name" value="2-HACID_DH_C DOMAIN-CONTAINING PROTEIN"/>
    <property type="match status" value="1"/>
</dbReference>
<evidence type="ECO:0000259" key="3">
    <source>
        <dbReference type="Pfam" id="PF02826"/>
    </source>
</evidence>
<dbReference type="InterPro" id="IPR006140">
    <property type="entry name" value="D-isomer_DH_NAD-bd"/>
</dbReference>
<protein>
    <submittedName>
        <fullName evidence="4">Gyoxylate/hydroxypyruvate reductase A</fullName>
        <ecNumber evidence="4">1.1.1.81</ecNumber>
    </submittedName>
</protein>
<dbReference type="InterPro" id="IPR036291">
    <property type="entry name" value="NAD(P)-bd_dom_sf"/>
</dbReference>
<dbReference type="AlphaFoldDB" id="V5Z9L3"/>
<dbReference type="PANTHER" id="PTHR43333:SF1">
    <property type="entry name" value="D-ISOMER SPECIFIC 2-HYDROXYACID DEHYDROGENASE NAD-BINDING DOMAIN-CONTAINING PROTEIN"/>
    <property type="match status" value="1"/>
</dbReference>
<comment type="caution">
    <text evidence="4">The sequence shown here is derived from an EMBL/GenBank/DDBJ whole genome shotgun (WGS) entry which is preliminary data.</text>
</comment>
<organism evidence="4 5">
    <name type="scientific">Erwinia piriflorinigrans CFBP 5888</name>
    <dbReference type="NCBI Taxonomy" id="1161919"/>
    <lineage>
        <taxon>Bacteria</taxon>
        <taxon>Pseudomonadati</taxon>
        <taxon>Pseudomonadota</taxon>
        <taxon>Gammaproteobacteria</taxon>
        <taxon>Enterobacterales</taxon>
        <taxon>Erwiniaceae</taxon>
        <taxon>Erwinia</taxon>
    </lineage>
</organism>
<evidence type="ECO:0000313" key="4">
    <source>
        <dbReference type="EMBL" id="CCG87630.1"/>
    </source>
</evidence>
<dbReference type="GO" id="GO:0016618">
    <property type="term" value="F:hydroxypyruvate reductase [NAD(P)H] activity"/>
    <property type="evidence" value="ECO:0007669"/>
    <property type="project" value="UniProtKB-EC"/>
</dbReference>
<dbReference type="Pfam" id="PF02826">
    <property type="entry name" value="2-Hacid_dh_C"/>
    <property type="match status" value="1"/>
</dbReference>
<keyword evidence="5" id="KW-1185">Reference proteome</keyword>
<dbReference type="SUPFAM" id="SSF52283">
    <property type="entry name" value="Formate/glycerate dehydrogenase catalytic domain-like"/>
    <property type="match status" value="1"/>
</dbReference>
<feature type="domain" description="D-isomer specific 2-hydroxyacid dehydrogenase NAD-binding" evidence="3">
    <location>
        <begin position="122"/>
        <end position="293"/>
    </location>
</feature>
<keyword evidence="1 4" id="KW-0560">Oxidoreductase</keyword>
<keyword evidence="4" id="KW-0670">Pyruvate</keyword>
<dbReference type="EMBL" id="CAHS01000015">
    <property type="protein sequence ID" value="CCG87630.1"/>
    <property type="molecule type" value="Genomic_DNA"/>
</dbReference>
<dbReference type="GO" id="GO:0051287">
    <property type="term" value="F:NAD binding"/>
    <property type="evidence" value="ECO:0007669"/>
    <property type="project" value="InterPro"/>
</dbReference>
<dbReference type="SUPFAM" id="SSF51735">
    <property type="entry name" value="NAD(P)-binding Rossmann-fold domains"/>
    <property type="match status" value="1"/>
</dbReference>
<dbReference type="CDD" id="cd12164">
    <property type="entry name" value="GDH_like_2"/>
    <property type="match status" value="1"/>
</dbReference>
<gene>
    <name evidence="4" type="primary">ycdW3</name>
    <name evidence="4" type="ORF">EPIR_2265</name>
</gene>
<sequence length="328" mass="35860">MAAGSGRYAHLRADEPGDGLMNIVYKSDPQRGQQWAALLAELAPAARFHQWPDVGDPREVEYLVAWQPPDNIMQQFPNLKVLFSVGAGADQFDYASLPPHLPVVRMVEPGLIAGMVEYVTFAVLALHRDMPRYLQQQRIGIWQAHSAPTSTKRRVGVMGLGSLGEAVLQPLVALGFDCGGWSRTPRILPGVRCWSGDGQRNAFLARSDILICLLPLTASTCGMLNAELFQQLPLGAALVQVGRGAQLNHQDLIDALDNGQLSAAVLDVTAPEPLPDGHPFWQRPDIWLTPHIASQTQPESAVNALLENIRRFEAGENMVGVVNREQGY</sequence>
<proteinExistence type="predicted"/>
<dbReference type="Gene3D" id="3.40.50.720">
    <property type="entry name" value="NAD(P)-binding Rossmann-like Domain"/>
    <property type="match status" value="2"/>
</dbReference>
<dbReference type="Proteomes" id="UP000018217">
    <property type="component" value="Unassembled WGS sequence"/>
</dbReference>
<accession>V5Z9L3</accession>
<name>V5Z9L3_9GAMM</name>
<dbReference type="EC" id="1.1.1.81" evidence="4"/>
<keyword evidence="2" id="KW-0520">NAD</keyword>
<dbReference type="STRING" id="1161919.EPIR_2265"/>
<evidence type="ECO:0000313" key="5">
    <source>
        <dbReference type="Proteomes" id="UP000018217"/>
    </source>
</evidence>